<protein>
    <recommendedName>
        <fullName evidence="3">Mitochondrial protein</fullName>
    </recommendedName>
</protein>
<accession>A0A383UIK9</accession>
<gene>
    <name evidence="1" type="ORF">BLGHR1_10402</name>
</gene>
<dbReference type="InterPro" id="IPR052999">
    <property type="entry name" value="PTS1_Protein"/>
</dbReference>
<reference evidence="1 2" key="1">
    <citation type="submission" date="2017-11" db="EMBL/GenBank/DDBJ databases">
        <authorList>
            <person name="Kracher B."/>
        </authorList>
    </citation>
    <scope>NUCLEOTIDE SEQUENCE [LARGE SCALE GENOMIC DNA]</scope>
    <source>
        <strain evidence="1 2">RACE1</strain>
    </source>
</reference>
<dbReference type="PANTHER" id="PTHR28180:SF2">
    <property type="entry name" value="PEROXISOMAL PROTEIN 2"/>
    <property type="match status" value="1"/>
</dbReference>
<evidence type="ECO:0000313" key="1">
    <source>
        <dbReference type="EMBL" id="SZE99652.1"/>
    </source>
</evidence>
<dbReference type="VEuPathDB" id="FungiDB:BLGHR1_10402"/>
<dbReference type="EMBL" id="UNSH01000001">
    <property type="protein sequence ID" value="SZE99652.1"/>
    <property type="molecule type" value="Genomic_DNA"/>
</dbReference>
<dbReference type="Gene3D" id="1.20.1290.10">
    <property type="entry name" value="AhpD-like"/>
    <property type="match status" value="1"/>
</dbReference>
<organism evidence="1 2">
    <name type="scientific">Blumeria hordei</name>
    <name type="common">Barley powdery mildew</name>
    <name type="synonym">Blumeria graminis f. sp. hordei</name>
    <dbReference type="NCBI Taxonomy" id="2867405"/>
    <lineage>
        <taxon>Eukaryota</taxon>
        <taxon>Fungi</taxon>
        <taxon>Dikarya</taxon>
        <taxon>Ascomycota</taxon>
        <taxon>Pezizomycotina</taxon>
        <taxon>Leotiomycetes</taxon>
        <taxon>Erysiphales</taxon>
        <taxon>Erysiphaceae</taxon>
        <taxon>Blumeria</taxon>
    </lineage>
</organism>
<name>A0A383UIK9_BLUHO</name>
<dbReference type="InterPro" id="IPR029032">
    <property type="entry name" value="AhpD-like"/>
</dbReference>
<sequence>MVAKLSPALRALVHAPHTMPGGRPAPSQLRLTYAELRKDAGLHGVGRLAWLTISCSREAATSVALDSPAGFAALYVEATATTDECHSLETAEILRDIAYKCLAFTGIPPTINCLHALRGVLPHQLATRLSKPPMPGPSTTPPVSPGPALWESVYGHVAAPLEEKLAAAHPSLPSYLVHHVYGALLASPQSRVGRVLTSLVAIACLRARLGAAPQLTSHLLGLRRAYTDGSAARDAERGLDGGGSAWLATDDGSTWLLEAVDTLIAAFTVAPASRL</sequence>
<dbReference type="SUPFAM" id="SSF69118">
    <property type="entry name" value="AhpD-like"/>
    <property type="match status" value="1"/>
</dbReference>
<evidence type="ECO:0008006" key="3">
    <source>
        <dbReference type="Google" id="ProtNLM"/>
    </source>
</evidence>
<evidence type="ECO:0000313" key="2">
    <source>
        <dbReference type="Proteomes" id="UP000275772"/>
    </source>
</evidence>
<dbReference type="Proteomes" id="UP000275772">
    <property type="component" value="Unassembled WGS sequence"/>
</dbReference>
<dbReference type="AlphaFoldDB" id="A0A383UIK9"/>
<proteinExistence type="predicted"/>
<dbReference type="PANTHER" id="PTHR28180">
    <property type="entry name" value="CONSERVED MITOCHONDRIAL PROTEIN-RELATED"/>
    <property type="match status" value="1"/>
</dbReference>